<keyword evidence="12" id="KW-1185">Reference proteome</keyword>
<dbReference type="Proteomes" id="UP001055439">
    <property type="component" value="Chromosome 8"/>
</dbReference>
<keyword evidence="8" id="KW-0284">Flavonoid biosynthesis</keyword>
<dbReference type="Pfam" id="PF14226">
    <property type="entry name" value="DIOX_N"/>
    <property type="match status" value="1"/>
</dbReference>
<dbReference type="EMBL" id="CP097510">
    <property type="protein sequence ID" value="URE31858.1"/>
    <property type="molecule type" value="Genomic_DNA"/>
</dbReference>
<dbReference type="InterPro" id="IPR050231">
    <property type="entry name" value="Iron_ascorbate_oxido_reductase"/>
</dbReference>
<proteinExistence type="inferred from homology"/>
<sequence>MDPISTGKVLIPCAHTRRHHLSNDLYHQLQAYASQLLKRVQAIASLSLAIDDIPPEFARPEHEQPGVTTYRGPAPEIPVIDLGDDDEDRATRAIADASREWGIFQLVNHGVPVGVVRELQRVGAEFFELPQEEKERYAAAPGSLEDYGTRLQKDLEGKKARVDFLFRNIWPPQRVDHRMWPKNPADYRKANAESAKHLVGLVDKMLRSLSKGLGLEEATLRDAVGGGDLVFLLKINYYSPWPRPDLALGVVAHTDMSAITILVPSLQVFKDGHWFDAKYVPDAIIVHIGDQIEILSNGDYKSVLHRTTVNKEKARMSWPVFCSPPGETVVGPLPQLMSDDAPAKYKTKKYKDYAYCKLNKIPQ</sequence>
<evidence type="ECO:0000256" key="7">
    <source>
        <dbReference type="ARBA" id="ARBA00023004"/>
    </source>
</evidence>
<dbReference type="GO" id="GO:0009813">
    <property type="term" value="P:flavonoid biosynthetic process"/>
    <property type="evidence" value="ECO:0007669"/>
    <property type="project" value="UniProtKB-KW"/>
</dbReference>
<dbReference type="GO" id="GO:0046148">
    <property type="term" value="P:pigment biosynthetic process"/>
    <property type="evidence" value="ECO:0007669"/>
    <property type="project" value="UniProtKB-ARBA"/>
</dbReference>
<evidence type="ECO:0000256" key="3">
    <source>
        <dbReference type="ARBA" id="ARBA00022723"/>
    </source>
</evidence>
<evidence type="ECO:0000256" key="6">
    <source>
        <dbReference type="ARBA" id="ARBA00023002"/>
    </source>
</evidence>
<evidence type="ECO:0000256" key="9">
    <source>
        <dbReference type="RuleBase" id="RU003682"/>
    </source>
</evidence>
<evidence type="ECO:0000259" key="10">
    <source>
        <dbReference type="PROSITE" id="PS51471"/>
    </source>
</evidence>
<organism evidence="11 12">
    <name type="scientific">Musa troglodytarum</name>
    <name type="common">fe'i banana</name>
    <dbReference type="NCBI Taxonomy" id="320322"/>
    <lineage>
        <taxon>Eukaryota</taxon>
        <taxon>Viridiplantae</taxon>
        <taxon>Streptophyta</taxon>
        <taxon>Embryophyta</taxon>
        <taxon>Tracheophyta</taxon>
        <taxon>Spermatophyta</taxon>
        <taxon>Magnoliopsida</taxon>
        <taxon>Liliopsida</taxon>
        <taxon>Zingiberales</taxon>
        <taxon>Musaceae</taxon>
        <taxon>Musa</taxon>
    </lineage>
</organism>
<comment type="similarity">
    <text evidence="2 9">Belongs to the iron/ascorbate-dependent oxidoreductase family.</text>
</comment>
<dbReference type="AlphaFoldDB" id="A0A9E7HIR4"/>
<dbReference type="InterPro" id="IPR005123">
    <property type="entry name" value="Oxoglu/Fe-dep_dioxygenase_dom"/>
</dbReference>
<evidence type="ECO:0000256" key="4">
    <source>
        <dbReference type="ARBA" id="ARBA00022896"/>
    </source>
</evidence>
<dbReference type="InterPro" id="IPR026992">
    <property type="entry name" value="DIOX_N"/>
</dbReference>
<evidence type="ECO:0000256" key="2">
    <source>
        <dbReference type="ARBA" id="ARBA00008056"/>
    </source>
</evidence>
<dbReference type="GO" id="GO:0051213">
    <property type="term" value="F:dioxygenase activity"/>
    <property type="evidence" value="ECO:0007669"/>
    <property type="project" value="UniProtKB-KW"/>
</dbReference>
<protein>
    <submittedName>
        <fullName evidence="11">Flavonol synthase</fullName>
    </submittedName>
</protein>
<dbReference type="SUPFAM" id="SSF51197">
    <property type="entry name" value="Clavaminate synthase-like"/>
    <property type="match status" value="1"/>
</dbReference>
<dbReference type="OrthoDB" id="736543at2759"/>
<keyword evidence="4" id="KW-0847">Vitamin C</keyword>
<dbReference type="GO" id="GO:0046872">
    <property type="term" value="F:metal ion binding"/>
    <property type="evidence" value="ECO:0007669"/>
    <property type="project" value="UniProtKB-KW"/>
</dbReference>
<keyword evidence="5" id="KW-0223">Dioxygenase</keyword>
<evidence type="ECO:0000256" key="1">
    <source>
        <dbReference type="ARBA" id="ARBA00001961"/>
    </source>
</evidence>
<dbReference type="Gene3D" id="2.60.120.330">
    <property type="entry name" value="B-lactam Antibiotic, Isopenicillin N Synthase, Chain"/>
    <property type="match status" value="1"/>
</dbReference>
<dbReference type="PROSITE" id="PS51471">
    <property type="entry name" value="FE2OG_OXY"/>
    <property type="match status" value="1"/>
</dbReference>
<dbReference type="FunFam" id="2.60.120.330:FF:000009">
    <property type="entry name" value="Flavonol synthase"/>
    <property type="match status" value="1"/>
</dbReference>
<gene>
    <name evidence="11" type="ORF">MUK42_07089</name>
</gene>
<comment type="cofactor">
    <cofactor evidence="1">
        <name>L-ascorbate</name>
        <dbReference type="ChEBI" id="CHEBI:38290"/>
    </cofactor>
</comment>
<dbReference type="Pfam" id="PF03171">
    <property type="entry name" value="2OG-FeII_Oxy"/>
    <property type="match status" value="1"/>
</dbReference>
<evidence type="ECO:0000313" key="11">
    <source>
        <dbReference type="EMBL" id="URE31858.1"/>
    </source>
</evidence>
<dbReference type="InterPro" id="IPR027443">
    <property type="entry name" value="IPNS-like_sf"/>
</dbReference>
<evidence type="ECO:0000313" key="12">
    <source>
        <dbReference type="Proteomes" id="UP001055439"/>
    </source>
</evidence>
<dbReference type="PANTHER" id="PTHR47990">
    <property type="entry name" value="2-OXOGLUTARATE (2OG) AND FE(II)-DEPENDENT OXYGENASE SUPERFAMILY PROTEIN-RELATED"/>
    <property type="match status" value="1"/>
</dbReference>
<keyword evidence="3 9" id="KW-0479">Metal-binding</keyword>
<keyword evidence="7 9" id="KW-0408">Iron</keyword>
<evidence type="ECO:0000256" key="8">
    <source>
        <dbReference type="ARBA" id="ARBA00023241"/>
    </source>
</evidence>
<feature type="domain" description="Fe2OG dioxygenase" evidence="10">
    <location>
        <begin position="228"/>
        <end position="324"/>
    </location>
</feature>
<dbReference type="InterPro" id="IPR044861">
    <property type="entry name" value="IPNS-like_FE2OG_OXY"/>
</dbReference>
<evidence type="ECO:0000256" key="5">
    <source>
        <dbReference type="ARBA" id="ARBA00022964"/>
    </source>
</evidence>
<accession>A0A9E7HIR4</accession>
<dbReference type="GO" id="GO:0031418">
    <property type="term" value="F:L-ascorbic acid binding"/>
    <property type="evidence" value="ECO:0007669"/>
    <property type="project" value="UniProtKB-KW"/>
</dbReference>
<reference evidence="11" key="1">
    <citation type="submission" date="2022-05" db="EMBL/GenBank/DDBJ databases">
        <title>The Musa troglodytarum L. genome provides insights into the mechanism of non-climacteric behaviour and enrichment of carotenoids.</title>
        <authorList>
            <person name="Wang J."/>
        </authorList>
    </citation>
    <scope>NUCLEOTIDE SEQUENCE</scope>
    <source>
        <tissue evidence="11">Leaf</tissue>
    </source>
</reference>
<keyword evidence="6 9" id="KW-0560">Oxidoreductase</keyword>
<name>A0A9E7HIR4_9LILI</name>